<evidence type="ECO:0000313" key="3">
    <source>
        <dbReference type="Proteomes" id="UP001149079"/>
    </source>
</evidence>
<feature type="region of interest" description="Disordered" evidence="1">
    <location>
        <begin position="53"/>
        <end position="164"/>
    </location>
</feature>
<dbReference type="OrthoDB" id="425602at2759"/>
<dbReference type="Proteomes" id="UP001149079">
    <property type="component" value="Unassembled WGS sequence"/>
</dbReference>
<feature type="compositionally biased region" description="Basic and acidic residues" evidence="1">
    <location>
        <begin position="306"/>
        <end position="323"/>
    </location>
</feature>
<protein>
    <submittedName>
        <fullName evidence="2">Uncharacterized protein</fullName>
    </submittedName>
</protein>
<dbReference type="AlphaFoldDB" id="A0A9W9HJC9"/>
<feature type="region of interest" description="Disordered" evidence="1">
    <location>
        <begin position="196"/>
        <end position="235"/>
    </location>
</feature>
<keyword evidence="3" id="KW-1185">Reference proteome</keyword>
<proteinExistence type="predicted"/>
<feature type="region of interest" description="Disordered" evidence="1">
    <location>
        <begin position="302"/>
        <end position="323"/>
    </location>
</feature>
<accession>A0A9W9HJC9</accession>
<evidence type="ECO:0000313" key="2">
    <source>
        <dbReference type="EMBL" id="KAJ5146462.1"/>
    </source>
</evidence>
<reference evidence="2" key="2">
    <citation type="journal article" date="2023" name="IMA Fungus">
        <title>Comparative genomic study of the Penicillium genus elucidates a diverse pangenome and 15 lateral gene transfer events.</title>
        <authorList>
            <person name="Petersen C."/>
            <person name="Sorensen T."/>
            <person name="Nielsen M.R."/>
            <person name="Sondergaard T.E."/>
            <person name="Sorensen J.L."/>
            <person name="Fitzpatrick D.A."/>
            <person name="Frisvad J.C."/>
            <person name="Nielsen K.L."/>
        </authorList>
    </citation>
    <scope>NUCLEOTIDE SEQUENCE</scope>
    <source>
        <strain evidence="2">IBT 22155</strain>
    </source>
</reference>
<dbReference type="RefSeq" id="XP_056526936.1">
    <property type="nucleotide sequence ID" value="XM_056661770.1"/>
</dbReference>
<feature type="compositionally biased region" description="Polar residues" evidence="1">
    <location>
        <begin position="82"/>
        <end position="103"/>
    </location>
</feature>
<dbReference type="GeneID" id="81400940"/>
<feature type="compositionally biased region" description="Basic and acidic residues" evidence="1">
    <location>
        <begin position="197"/>
        <end position="212"/>
    </location>
</feature>
<name>A0A9W9HJC9_9EURO</name>
<evidence type="ECO:0000256" key="1">
    <source>
        <dbReference type="SAM" id="MobiDB-lite"/>
    </source>
</evidence>
<comment type="caution">
    <text evidence="2">The sequence shown here is derived from an EMBL/GenBank/DDBJ whole genome shotgun (WGS) entry which is preliminary data.</text>
</comment>
<reference evidence="2" key="1">
    <citation type="submission" date="2022-11" db="EMBL/GenBank/DDBJ databases">
        <authorList>
            <person name="Petersen C."/>
        </authorList>
    </citation>
    <scope>NUCLEOTIDE SEQUENCE</scope>
    <source>
        <strain evidence="2">IBT 22155</strain>
    </source>
</reference>
<dbReference type="EMBL" id="JAPQKL010000001">
    <property type="protein sequence ID" value="KAJ5146462.1"/>
    <property type="molecule type" value="Genomic_DNA"/>
</dbReference>
<feature type="region of interest" description="Disordered" evidence="1">
    <location>
        <begin position="1"/>
        <end position="21"/>
    </location>
</feature>
<gene>
    <name evidence="2" type="ORF">N7515_001026</name>
</gene>
<organism evidence="2 3">
    <name type="scientific">Penicillium bovifimosum</name>
    <dbReference type="NCBI Taxonomy" id="126998"/>
    <lineage>
        <taxon>Eukaryota</taxon>
        <taxon>Fungi</taxon>
        <taxon>Dikarya</taxon>
        <taxon>Ascomycota</taxon>
        <taxon>Pezizomycotina</taxon>
        <taxon>Eurotiomycetes</taxon>
        <taxon>Eurotiomycetidae</taxon>
        <taxon>Eurotiales</taxon>
        <taxon>Aspergillaceae</taxon>
        <taxon>Penicillium</taxon>
    </lineage>
</organism>
<feature type="compositionally biased region" description="Polar residues" evidence="1">
    <location>
        <begin position="1"/>
        <end position="10"/>
    </location>
</feature>
<sequence length="323" mass="35189">MATLTMTPTRQPLGCLNSHMPSSNLNRQNQHVMSIKSCMKSSIFIDNSENVNPAVSTKRKRSLEDDDKSKPVKTSRMGMALSTRSINNSPRLSTPLKTSTATPKSAPILKPAGRSPPPKSSKSATRRSLIAKPRADQHKRGIARPFSLASVLSQSKTPKPTPKTPASWCFDIHVDTEQEEMTNLMQHSTTVLDISDDEGKTDVSSRGKENIPPHELGIEIPHSSSSATAVPAPRKADVMEESRSPLGELRAADYYAEDCNAFSCVAVYDDEEHSSEFKKTSSPLAQTQDDISSSIASVLEAVATKTETDRQRESTDENAKPAL</sequence>